<accession>A0A485M816</accession>
<dbReference type="GO" id="GO:0006979">
    <property type="term" value="P:response to oxidative stress"/>
    <property type="evidence" value="ECO:0007669"/>
    <property type="project" value="InterPro"/>
</dbReference>
<dbReference type="NCBIfam" id="TIGR00357">
    <property type="entry name" value="peptide-methionine (R)-S-oxide reductase MsrB"/>
    <property type="match status" value="1"/>
</dbReference>
<dbReference type="PANTHER" id="PTHR10173">
    <property type="entry name" value="METHIONINE SULFOXIDE REDUCTASE"/>
    <property type="match status" value="1"/>
</dbReference>
<dbReference type="NCBIfam" id="TIGR00401">
    <property type="entry name" value="msrA"/>
    <property type="match status" value="1"/>
</dbReference>
<comment type="function">
    <text evidence="6">Has an important function as a repair enzyme for proteins that have been inactivated by oxidation. Catalyzes the reversible oxidation-reduction of methionine sulfoxide in proteins to methionine.</text>
</comment>
<evidence type="ECO:0000256" key="1">
    <source>
        <dbReference type="ARBA" id="ARBA00008076"/>
    </source>
</evidence>
<dbReference type="GO" id="GO:0005737">
    <property type="term" value="C:cytoplasm"/>
    <property type="evidence" value="ECO:0007669"/>
    <property type="project" value="TreeGrafter"/>
</dbReference>
<evidence type="ECO:0000256" key="5">
    <source>
        <dbReference type="ARBA" id="ARBA00023268"/>
    </source>
</evidence>
<dbReference type="Gene3D" id="2.170.150.20">
    <property type="entry name" value="Peptide methionine sulfoxide reductase"/>
    <property type="match status" value="1"/>
</dbReference>
<evidence type="ECO:0000256" key="2">
    <source>
        <dbReference type="ARBA" id="ARBA00011017"/>
    </source>
</evidence>
<evidence type="ECO:0000256" key="6">
    <source>
        <dbReference type="ARBA" id="ARBA00024679"/>
    </source>
</evidence>
<gene>
    <name evidence="8" type="primary">msrAB</name>
    <name evidence="8" type="ORF">SCFA_310002</name>
</gene>
<proteinExistence type="inferred from homology"/>
<dbReference type="InterPro" id="IPR028427">
    <property type="entry name" value="Met_Sox_Rdtase_MsrB"/>
</dbReference>
<dbReference type="InterPro" id="IPR011057">
    <property type="entry name" value="Mss4-like_sf"/>
</dbReference>
<comment type="similarity">
    <text evidence="2">In the N-terminal section; belongs to the MsrA Met sulfoxide reductase family.</text>
</comment>
<comment type="similarity">
    <text evidence="1">In the C-terminal section; belongs to the MsrB Met sulfoxide reductase family.</text>
</comment>
<dbReference type="Pfam" id="PF01641">
    <property type="entry name" value="SelR"/>
    <property type="match status" value="1"/>
</dbReference>
<dbReference type="EMBL" id="CAADRN010000235">
    <property type="protein sequence ID" value="VFU15735.1"/>
    <property type="molecule type" value="Genomic_DNA"/>
</dbReference>
<dbReference type="PANTHER" id="PTHR10173:SF59">
    <property type="entry name" value="PEPTIDE METHIONINE SULFOXIDE REDUCTASE MSRA_MSRB"/>
    <property type="match status" value="1"/>
</dbReference>
<name>A0A485M816_9ZZZZ</name>
<evidence type="ECO:0000313" key="8">
    <source>
        <dbReference type="EMBL" id="VFU15735.1"/>
    </source>
</evidence>
<feature type="domain" description="MsrB" evidence="7">
    <location>
        <begin position="188"/>
        <end position="310"/>
    </location>
</feature>
<dbReference type="InterPro" id="IPR002579">
    <property type="entry name" value="Met_Sox_Rdtase_MsrB_dom"/>
</dbReference>
<dbReference type="PROSITE" id="PS51790">
    <property type="entry name" value="MSRB"/>
    <property type="match status" value="1"/>
</dbReference>
<organism evidence="8">
    <name type="scientific">anaerobic digester metagenome</name>
    <dbReference type="NCBI Taxonomy" id="1263854"/>
    <lineage>
        <taxon>unclassified sequences</taxon>
        <taxon>metagenomes</taxon>
        <taxon>ecological metagenomes</taxon>
    </lineage>
</organism>
<dbReference type="EC" id="1.8.4.11" evidence="3"/>
<dbReference type="FunFam" id="2.170.150.20:FF:000003">
    <property type="entry name" value="Peptide methionine sulfoxide reductase MsrB"/>
    <property type="match status" value="1"/>
</dbReference>
<evidence type="ECO:0000256" key="4">
    <source>
        <dbReference type="ARBA" id="ARBA00023002"/>
    </source>
</evidence>
<dbReference type="SUPFAM" id="SSF55068">
    <property type="entry name" value="Peptide methionine sulfoxide reductase"/>
    <property type="match status" value="1"/>
</dbReference>
<dbReference type="HAMAP" id="MF_01400">
    <property type="entry name" value="MsrB"/>
    <property type="match status" value="1"/>
</dbReference>
<dbReference type="SUPFAM" id="SSF51316">
    <property type="entry name" value="Mss4-like"/>
    <property type="match status" value="1"/>
</dbReference>
<dbReference type="InterPro" id="IPR002569">
    <property type="entry name" value="Met_Sox_Rdtase_MsrA_dom"/>
</dbReference>
<dbReference type="Pfam" id="PF01625">
    <property type="entry name" value="PMSR"/>
    <property type="match status" value="1"/>
</dbReference>
<dbReference type="Gene3D" id="3.30.1060.10">
    <property type="entry name" value="Peptide methionine sulphoxide reductase MsrA"/>
    <property type="match status" value="1"/>
</dbReference>
<dbReference type="GO" id="GO:0033743">
    <property type="term" value="F:peptide-methionine (R)-S-oxide reductase activity"/>
    <property type="evidence" value="ECO:0007669"/>
    <property type="project" value="InterPro"/>
</dbReference>
<sequence>MIMVNKENKKQPLELATFAGGCFWCLVAPFQQLPGVVKVVSGYTGGHKEFPTYEEVCSNTTGHYEAVQITYYPDLCPYEKLLDTYWIQIDPTDPEGQFADRGPSYKTAIFYHNLEQKQKALASKKAIEESGRFTRPIATRILEASSFYPAEEYHQNYHEKNPGHYKIYRQASGRAGFIEKYWGQDDDQELLKKKLTKIQYEVTQNNATEPPFNNEYWDHKQEGIYVDIVSGEPLFSSLDKFDSGCGWPSFTKPLKPECITKHTDKSHNMLRTEVKSKKAGSHLGHVFDDGPAPTGLRYCINSASLRFIPKEDLEKEGYKDYLSLFD</sequence>
<keyword evidence="5" id="KW-0511">Multifunctional enzyme</keyword>
<reference evidence="8" key="1">
    <citation type="submission" date="2019-03" db="EMBL/GenBank/DDBJ databases">
        <authorList>
            <person name="Hao L."/>
        </authorList>
    </citation>
    <scope>NUCLEOTIDE SEQUENCE</scope>
</reference>
<dbReference type="GO" id="GO:0008113">
    <property type="term" value="F:peptide-methionine (S)-S-oxide reductase activity"/>
    <property type="evidence" value="ECO:0007669"/>
    <property type="project" value="UniProtKB-EC"/>
</dbReference>
<evidence type="ECO:0000259" key="7">
    <source>
        <dbReference type="PROSITE" id="PS51790"/>
    </source>
</evidence>
<keyword evidence="4 8" id="KW-0560">Oxidoreductase</keyword>
<dbReference type="AlphaFoldDB" id="A0A485M816"/>
<protein>
    <recommendedName>
        <fullName evidence="3">peptide-methionine (S)-S-oxide reductase</fullName>
        <ecNumber evidence="3">1.8.4.11</ecNumber>
    </recommendedName>
</protein>
<evidence type="ECO:0000256" key="3">
    <source>
        <dbReference type="ARBA" id="ARBA00012502"/>
    </source>
</evidence>
<dbReference type="HAMAP" id="MF_01401">
    <property type="entry name" value="MsrA"/>
    <property type="match status" value="1"/>
</dbReference>
<dbReference type="InterPro" id="IPR036509">
    <property type="entry name" value="Met_Sox_Rdtase_MsrA_sf"/>
</dbReference>
<dbReference type="GO" id="GO:0030091">
    <property type="term" value="P:protein repair"/>
    <property type="evidence" value="ECO:0007669"/>
    <property type="project" value="InterPro"/>
</dbReference>